<sequence length="121" mass="13105">MANDAFRDTKILTYKGVTKGLPGVEAPSTVSLDQGATRFFAALRTVAVPDAGNLLTVGSGDVSFLLHNPNYQLYVRKCYPDLFYALYESTSKKHVGYQCVQLGPNAHGDCIIIIVCTIVCS</sequence>
<gene>
    <name evidence="1" type="ORF">VOLCADRAFT_99817</name>
</gene>
<evidence type="ECO:0000313" key="1">
    <source>
        <dbReference type="EMBL" id="EFJ40381.1"/>
    </source>
</evidence>
<dbReference type="RefSeq" id="XP_002958532.1">
    <property type="nucleotide sequence ID" value="XM_002958486.1"/>
</dbReference>
<accession>D8UIQ7</accession>
<dbReference type="AlphaFoldDB" id="D8UIQ7"/>
<dbReference type="EMBL" id="GL378417">
    <property type="protein sequence ID" value="EFJ40381.1"/>
    <property type="molecule type" value="Genomic_DNA"/>
</dbReference>
<dbReference type="GeneID" id="9628008"/>
<organism evidence="2">
    <name type="scientific">Volvox carteri f. nagariensis</name>
    <dbReference type="NCBI Taxonomy" id="3068"/>
    <lineage>
        <taxon>Eukaryota</taxon>
        <taxon>Viridiplantae</taxon>
        <taxon>Chlorophyta</taxon>
        <taxon>core chlorophytes</taxon>
        <taxon>Chlorophyceae</taxon>
        <taxon>CS clade</taxon>
        <taxon>Chlamydomonadales</taxon>
        <taxon>Volvocaceae</taxon>
        <taxon>Volvox</taxon>
    </lineage>
</organism>
<dbReference type="KEGG" id="vcn:VOLCADRAFT_99817"/>
<keyword evidence="2" id="KW-1185">Reference proteome</keyword>
<dbReference type="InParanoid" id="D8UIQ7"/>
<dbReference type="OrthoDB" id="526326at2759"/>
<dbReference type="Proteomes" id="UP000001058">
    <property type="component" value="Unassembled WGS sequence"/>
</dbReference>
<protein>
    <submittedName>
        <fullName evidence="1">Uncharacterized protein</fullName>
    </submittedName>
</protein>
<proteinExistence type="predicted"/>
<evidence type="ECO:0000313" key="2">
    <source>
        <dbReference type="Proteomes" id="UP000001058"/>
    </source>
</evidence>
<name>D8UIQ7_VOLCA</name>
<reference evidence="1 2" key="1">
    <citation type="journal article" date="2010" name="Science">
        <title>Genomic analysis of organismal complexity in the multicellular green alga Volvox carteri.</title>
        <authorList>
            <person name="Prochnik S.E."/>
            <person name="Umen J."/>
            <person name="Nedelcu A.M."/>
            <person name="Hallmann A."/>
            <person name="Miller S.M."/>
            <person name="Nishii I."/>
            <person name="Ferris P."/>
            <person name="Kuo A."/>
            <person name="Mitros T."/>
            <person name="Fritz-Laylin L.K."/>
            <person name="Hellsten U."/>
            <person name="Chapman J."/>
            <person name="Simakov O."/>
            <person name="Rensing S.A."/>
            <person name="Terry A."/>
            <person name="Pangilinan J."/>
            <person name="Kapitonov V."/>
            <person name="Jurka J."/>
            <person name="Salamov A."/>
            <person name="Shapiro H."/>
            <person name="Schmutz J."/>
            <person name="Grimwood J."/>
            <person name="Lindquist E."/>
            <person name="Lucas S."/>
            <person name="Grigoriev I.V."/>
            <person name="Schmitt R."/>
            <person name="Kirk D."/>
            <person name="Rokhsar D.S."/>
        </authorList>
    </citation>
    <scope>NUCLEOTIDE SEQUENCE [LARGE SCALE GENOMIC DNA]</scope>
    <source>
        <strain evidence="2">f. Nagariensis / Eve</strain>
    </source>
</reference>